<keyword evidence="5 6" id="KW-0472">Membrane</keyword>
<reference evidence="7" key="1">
    <citation type="journal article" date="2014" name="Int. J. Syst. Evol. Microbiol.">
        <title>Complete genome sequence of Corynebacterium casei LMG S-19264T (=DSM 44701T), isolated from a smear-ripened cheese.</title>
        <authorList>
            <consortium name="US DOE Joint Genome Institute (JGI-PGF)"/>
            <person name="Walter F."/>
            <person name="Albersmeier A."/>
            <person name="Kalinowski J."/>
            <person name="Ruckert C."/>
        </authorList>
    </citation>
    <scope>NUCLEOTIDE SEQUENCE</scope>
    <source>
        <strain evidence="7">CGMCC 4.7308</strain>
    </source>
</reference>
<dbReference type="AlphaFoldDB" id="A0A917SY93"/>
<evidence type="ECO:0000256" key="2">
    <source>
        <dbReference type="ARBA" id="ARBA00022475"/>
    </source>
</evidence>
<dbReference type="GO" id="GO:0022857">
    <property type="term" value="F:transmembrane transporter activity"/>
    <property type="evidence" value="ECO:0007669"/>
    <property type="project" value="InterPro"/>
</dbReference>
<feature type="transmembrane region" description="Helical" evidence="6">
    <location>
        <begin position="356"/>
        <end position="374"/>
    </location>
</feature>
<feature type="transmembrane region" description="Helical" evidence="6">
    <location>
        <begin position="211"/>
        <end position="230"/>
    </location>
</feature>
<gene>
    <name evidence="7" type="ORF">GCM10011594_22990</name>
</gene>
<feature type="transmembrane region" description="Helical" evidence="6">
    <location>
        <begin position="380"/>
        <end position="399"/>
    </location>
</feature>
<feature type="transmembrane region" description="Helical" evidence="6">
    <location>
        <begin position="52"/>
        <end position="74"/>
    </location>
</feature>
<keyword evidence="3 6" id="KW-0812">Transmembrane</keyword>
<proteinExistence type="predicted"/>
<sequence>MSAVEDAPVTRPAVEPRTRHWSPVTWSVLVLAALAVISLVRVLTGAANLTSVGAVQSAITAAVPIALAGLSGLWSERAGVVNIGLEGMMVLGTFGCAWIGWQYGPWPGVVAGILAGVVGGAILAVATVTFGVDHIIAGVALSIVAPGLALFLSQLLFANAPGGGEQQSPPVSDVYRITIPGLSDWLDSIAAKGWFFVSDLAGILGGATTSLSLLTVLAVLLIAGSGFVLWRTRFGLRLRSVGEAPYAAESLGVNVIRYKYIGVLVSGALSGLAGAFLVIGLKFVNGQTAGRGFIGLASLIFGNWRPGGMAAGAILFGYTDGVQLFDSEGTAMHAFLLLLAVALVLVAALQLRRGNRAVAVVAVVIAALAIWWFLATDALPGQLVTAAPYAITLLVMGLASQRLRPPKADGMTYRKGGRG</sequence>
<dbReference type="CDD" id="cd06580">
    <property type="entry name" value="TM_PBP1_transp_TpRbsC_like"/>
    <property type="match status" value="1"/>
</dbReference>
<feature type="transmembrane region" description="Helical" evidence="6">
    <location>
        <begin position="108"/>
        <end position="129"/>
    </location>
</feature>
<feature type="transmembrane region" description="Helical" evidence="6">
    <location>
        <begin position="20"/>
        <end position="40"/>
    </location>
</feature>
<evidence type="ECO:0000256" key="3">
    <source>
        <dbReference type="ARBA" id="ARBA00022692"/>
    </source>
</evidence>
<evidence type="ECO:0000313" key="8">
    <source>
        <dbReference type="Proteomes" id="UP000655208"/>
    </source>
</evidence>
<feature type="transmembrane region" description="Helical" evidence="6">
    <location>
        <begin position="260"/>
        <end position="281"/>
    </location>
</feature>
<comment type="subcellular location">
    <subcellularLocation>
        <location evidence="1">Cell membrane</location>
        <topology evidence="1">Multi-pass membrane protein</topology>
    </subcellularLocation>
</comment>
<accession>A0A917SY93</accession>
<feature type="transmembrane region" description="Helical" evidence="6">
    <location>
        <begin position="330"/>
        <end position="349"/>
    </location>
</feature>
<evidence type="ECO:0000256" key="4">
    <source>
        <dbReference type="ARBA" id="ARBA00022989"/>
    </source>
</evidence>
<organism evidence="7 8">
    <name type="scientific">Nakamurella endophytica</name>
    <dbReference type="NCBI Taxonomy" id="1748367"/>
    <lineage>
        <taxon>Bacteria</taxon>
        <taxon>Bacillati</taxon>
        <taxon>Actinomycetota</taxon>
        <taxon>Actinomycetes</taxon>
        <taxon>Nakamurellales</taxon>
        <taxon>Nakamurellaceae</taxon>
        <taxon>Nakamurella</taxon>
    </lineage>
</organism>
<evidence type="ECO:0000256" key="1">
    <source>
        <dbReference type="ARBA" id="ARBA00004651"/>
    </source>
</evidence>
<evidence type="ECO:0000313" key="7">
    <source>
        <dbReference type="EMBL" id="GGM02303.1"/>
    </source>
</evidence>
<dbReference type="RefSeq" id="WP_188941673.1">
    <property type="nucleotide sequence ID" value="NZ_BMNA01000004.1"/>
</dbReference>
<comment type="caution">
    <text evidence="7">The sequence shown here is derived from an EMBL/GenBank/DDBJ whole genome shotgun (WGS) entry which is preliminary data.</text>
</comment>
<feature type="transmembrane region" description="Helical" evidence="6">
    <location>
        <begin position="135"/>
        <end position="157"/>
    </location>
</feature>
<evidence type="ECO:0000256" key="5">
    <source>
        <dbReference type="ARBA" id="ARBA00023136"/>
    </source>
</evidence>
<reference evidence="7" key="2">
    <citation type="submission" date="2020-09" db="EMBL/GenBank/DDBJ databases">
        <authorList>
            <person name="Sun Q."/>
            <person name="Zhou Y."/>
        </authorList>
    </citation>
    <scope>NUCLEOTIDE SEQUENCE</scope>
    <source>
        <strain evidence="7">CGMCC 4.7308</strain>
    </source>
</reference>
<dbReference type="Proteomes" id="UP000655208">
    <property type="component" value="Unassembled WGS sequence"/>
</dbReference>
<name>A0A917SY93_9ACTN</name>
<dbReference type="Pfam" id="PF02653">
    <property type="entry name" value="BPD_transp_2"/>
    <property type="match status" value="1"/>
</dbReference>
<feature type="transmembrane region" description="Helical" evidence="6">
    <location>
        <begin position="80"/>
        <end position="101"/>
    </location>
</feature>
<protein>
    <submittedName>
        <fullName evidence="7">ABC transporter permease</fullName>
    </submittedName>
</protein>
<dbReference type="InterPro" id="IPR001851">
    <property type="entry name" value="ABC_transp_permease"/>
</dbReference>
<dbReference type="PANTHER" id="PTHR43370:SF1">
    <property type="entry name" value="GUANOSINE ABC TRANSPORTER PERMEASE PROTEIN NUPQ"/>
    <property type="match status" value="1"/>
</dbReference>
<keyword evidence="2" id="KW-1003">Cell membrane</keyword>
<dbReference type="GO" id="GO:0005886">
    <property type="term" value="C:plasma membrane"/>
    <property type="evidence" value="ECO:0007669"/>
    <property type="project" value="UniProtKB-SubCell"/>
</dbReference>
<keyword evidence="8" id="KW-1185">Reference proteome</keyword>
<dbReference type="EMBL" id="BMNA01000004">
    <property type="protein sequence ID" value="GGM02303.1"/>
    <property type="molecule type" value="Genomic_DNA"/>
</dbReference>
<evidence type="ECO:0000256" key="6">
    <source>
        <dbReference type="SAM" id="Phobius"/>
    </source>
</evidence>
<dbReference type="PANTHER" id="PTHR43370">
    <property type="entry name" value="SUGAR ABC TRANSPORTER INTEGRAL MEMBRANE PROTEIN-RELATED"/>
    <property type="match status" value="1"/>
</dbReference>
<keyword evidence="4 6" id="KW-1133">Transmembrane helix</keyword>